<feature type="compositionally biased region" description="Basic and acidic residues" evidence="1">
    <location>
        <begin position="1"/>
        <end position="29"/>
    </location>
</feature>
<dbReference type="EMBL" id="JAVRJZ010000009">
    <property type="protein sequence ID" value="KAK2718547.1"/>
    <property type="molecule type" value="Genomic_DNA"/>
</dbReference>
<keyword evidence="3" id="KW-1185">Reference proteome</keyword>
<accession>A0AA88I587</accession>
<evidence type="ECO:0000313" key="2">
    <source>
        <dbReference type="EMBL" id="KAK2718546.1"/>
    </source>
</evidence>
<evidence type="ECO:0000256" key="1">
    <source>
        <dbReference type="SAM" id="MobiDB-lite"/>
    </source>
</evidence>
<reference evidence="2" key="1">
    <citation type="submission" date="2023-07" db="EMBL/GenBank/DDBJ databases">
        <title>Chromosome-level genome assembly of Artemia franciscana.</title>
        <authorList>
            <person name="Jo E."/>
        </authorList>
    </citation>
    <scope>NUCLEOTIDE SEQUENCE</scope>
    <source>
        <tissue evidence="2">Whole body</tissue>
    </source>
</reference>
<comment type="caution">
    <text evidence="2">The sequence shown here is derived from an EMBL/GenBank/DDBJ whole genome shotgun (WGS) entry which is preliminary data.</text>
</comment>
<name>A0AA88I587_ARTSF</name>
<proteinExistence type="predicted"/>
<sequence>MAAKEDFRPETKPSEMAKPESRKRPHEGYQKGLKCMKTEVGTPSPSSTGQL</sequence>
<organism evidence="2 3">
    <name type="scientific">Artemia franciscana</name>
    <name type="common">Brine shrimp</name>
    <name type="synonym">Artemia sanfranciscana</name>
    <dbReference type="NCBI Taxonomy" id="6661"/>
    <lineage>
        <taxon>Eukaryota</taxon>
        <taxon>Metazoa</taxon>
        <taxon>Ecdysozoa</taxon>
        <taxon>Arthropoda</taxon>
        <taxon>Crustacea</taxon>
        <taxon>Branchiopoda</taxon>
        <taxon>Anostraca</taxon>
        <taxon>Artemiidae</taxon>
        <taxon>Artemia</taxon>
    </lineage>
</organism>
<dbReference type="AlphaFoldDB" id="A0AA88I587"/>
<evidence type="ECO:0000313" key="3">
    <source>
        <dbReference type="Proteomes" id="UP001187531"/>
    </source>
</evidence>
<gene>
    <name evidence="2" type="ORF">QYM36_005771</name>
</gene>
<feature type="region of interest" description="Disordered" evidence="1">
    <location>
        <begin position="1"/>
        <end position="51"/>
    </location>
</feature>
<feature type="compositionally biased region" description="Polar residues" evidence="1">
    <location>
        <begin position="41"/>
        <end position="51"/>
    </location>
</feature>
<protein>
    <submittedName>
        <fullName evidence="2">Uncharacterized protein</fullName>
    </submittedName>
</protein>
<dbReference type="Proteomes" id="UP001187531">
    <property type="component" value="Unassembled WGS sequence"/>
</dbReference>
<dbReference type="EMBL" id="JAVRJZ010000009">
    <property type="protein sequence ID" value="KAK2718546.1"/>
    <property type="molecule type" value="Genomic_DNA"/>
</dbReference>